<feature type="domain" description="KIB1-4 beta-propeller" evidence="1">
    <location>
        <begin position="98"/>
        <end position="334"/>
    </location>
</feature>
<dbReference type="OrthoDB" id="1863935at2759"/>
<dbReference type="Proteomes" id="UP000245207">
    <property type="component" value="Unassembled WGS sequence"/>
</dbReference>
<dbReference type="InterPro" id="IPR005174">
    <property type="entry name" value="KIB1-4_b-propeller"/>
</dbReference>
<evidence type="ECO:0000313" key="3">
    <source>
        <dbReference type="Proteomes" id="UP000245207"/>
    </source>
</evidence>
<feature type="domain" description="KIB1-4 beta-propeller" evidence="1">
    <location>
        <begin position="515"/>
        <end position="680"/>
    </location>
</feature>
<dbReference type="Pfam" id="PF03478">
    <property type="entry name" value="Beta-prop_KIB1-4"/>
    <property type="match status" value="2"/>
</dbReference>
<protein>
    <recommendedName>
        <fullName evidence="1">KIB1-4 beta-propeller domain-containing protein</fullName>
    </recommendedName>
</protein>
<dbReference type="STRING" id="35608.A0A2U1PN06"/>
<evidence type="ECO:0000313" key="2">
    <source>
        <dbReference type="EMBL" id="PWA87067.1"/>
    </source>
</evidence>
<reference evidence="2 3" key="1">
    <citation type="journal article" date="2018" name="Mol. Plant">
        <title>The genome of Artemisia annua provides insight into the evolution of Asteraceae family and artemisinin biosynthesis.</title>
        <authorList>
            <person name="Shen Q."/>
            <person name="Zhang L."/>
            <person name="Liao Z."/>
            <person name="Wang S."/>
            <person name="Yan T."/>
            <person name="Shi P."/>
            <person name="Liu M."/>
            <person name="Fu X."/>
            <person name="Pan Q."/>
            <person name="Wang Y."/>
            <person name="Lv Z."/>
            <person name="Lu X."/>
            <person name="Zhang F."/>
            <person name="Jiang W."/>
            <person name="Ma Y."/>
            <person name="Chen M."/>
            <person name="Hao X."/>
            <person name="Li L."/>
            <person name="Tang Y."/>
            <person name="Lv G."/>
            <person name="Zhou Y."/>
            <person name="Sun X."/>
            <person name="Brodelius P.E."/>
            <person name="Rose J.K.C."/>
            <person name="Tang K."/>
        </authorList>
    </citation>
    <scope>NUCLEOTIDE SEQUENCE [LARGE SCALE GENOMIC DNA]</scope>
    <source>
        <strain evidence="3">cv. Huhao1</strain>
        <tissue evidence="2">Leaf</tissue>
    </source>
</reference>
<accession>A0A2U1PN06</accession>
<keyword evidence="3" id="KW-1185">Reference proteome</keyword>
<dbReference type="PANTHER" id="PTHR33127">
    <property type="entry name" value="TRANSMEMBRANE PROTEIN"/>
    <property type="match status" value="1"/>
</dbReference>
<name>A0A2U1PN06_ARTAN</name>
<gene>
    <name evidence="2" type="ORF">CTI12_AA135500</name>
</gene>
<proteinExistence type="predicted"/>
<organism evidence="2 3">
    <name type="scientific">Artemisia annua</name>
    <name type="common">Sweet wormwood</name>
    <dbReference type="NCBI Taxonomy" id="35608"/>
    <lineage>
        <taxon>Eukaryota</taxon>
        <taxon>Viridiplantae</taxon>
        <taxon>Streptophyta</taxon>
        <taxon>Embryophyta</taxon>
        <taxon>Tracheophyta</taxon>
        <taxon>Spermatophyta</taxon>
        <taxon>Magnoliopsida</taxon>
        <taxon>eudicotyledons</taxon>
        <taxon>Gunneridae</taxon>
        <taxon>Pentapetalae</taxon>
        <taxon>asterids</taxon>
        <taxon>campanulids</taxon>
        <taxon>Asterales</taxon>
        <taxon>Asteraceae</taxon>
        <taxon>Asteroideae</taxon>
        <taxon>Anthemideae</taxon>
        <taxon>Artemisiinae</taxon>
        <taxon>Artemisia</taxon>
    </lineage>
</organism>
<dbReference type="PANTHER" id="PTHR33127:SF5">
    <property type="entry name" value="TRANSMEMBRANE PROTEIN"/>
    <property type="match status" value="1"/>
</dbReference>
<dbReference type="EMBL" id="PKPP01000954">
    <property type="protein sequence ID" value="PWA87067.1"/>
    <property type="molecule type" value="Genomic_DNA"/>
</dbReference>
<dbReference type="AlphaFoldDB" id="A0A2U1PN06"/>
<comment type="caution">
    <text evidence="2">The sequence shown here is derived from an EMBL/GenBank/DDBJ whole genome shotgun (WGS) entry which is preliminary data.</text>
</comment>
<sequence length="697" mass="79835">MSNVPCYHLLRYNNTAPLDIDLVLKVEMRIRCMTDISLNPSGILWFFATPLHQMEKKQISSSSICDGLPPLSSRYQWFVAQNLEAGDQIIFTMEKPMSHYRCRIPVLTGRRIRGCFHGWMILSSHPNIVMWSLWNPLTSKLISLPPLIHKDADSLACCLSSPPDDPNSVFLFTSSKNATVVFCRLDRKRKKLKWTEMSFAKQLKSMSGEVSGEDIFLESPTCCNGKVYAIAVARDYRFVIQFDIVVKDKEVVIKLCSFVDVRVPSFNKCPPLYTCPIHCSFLKGNNAELFFIIIGFIDKAGKTVDEVFLYKLDMKSMKWEAMEDLKDGVFFMDLASDDDTVFYSRPVSSELRGYVHILGEMGKVVYSYQVKDRTISISSVPCVIQDSQVSAWAMLECGLEDNHDSKQEEDKENQIVVRSGKGDDIGFYSMTYESQLLNIPFHMLESIMESIVGVEYMRFRATCKHCHLAAPSIKWSSKTTIKRLETYSLMSPWLMVLDQYQGLITFIDPICGDKYYVNTPRELMGDYQIYSSKYGWLLMYKVCTSLIFFNPFTSDIRELPPVPYLASFCFSAPPTSPDCMVVGFTKGDWNVYIHFVAREQSWHRISLDFEGHDPYVFRFSTFYDRDLYALFDDGGIDVLRITSEEDFCWDHVLAKSPKSCCRTPTQYFLASCDQHLLLVIVGEFGESVEVGITPLMV</sequence>
<evidence type="ECO:0000259" key="1">
    <source>
        <dbReference type="Pfam" id="PF03478"/>
    </source>
</evidence>